<keyword evidence="2" id="KW-0119">Carbohydrate metabolism</keyword>
<dbReference type="GO" id="GO:0008810">
    <property type="term" value="F:cellulase activity"/>
    <property type="evidence" value="ECO:0007669"/>
    <property type="project" value="InterPro"/>
</dbReference>
<dbReference type="InterPro" id="IPR013319">
    <property type="entry name" value="GH11/12"/>
</dbReference>
<organism evidence="3 4">
    <name type="scientific">Sclerotinia sclerotiorum (strain ATCC 18683 / 1980 / Ss-1)</name>
    <name type="common">White mold</name>
    <name type="synonym">Whetzelinia sclerotiorum</name>
    <dbReference type="NCBI Taxonomy" id="665079"/>
    <lineage>
        <taxon>Eukaryota</taxon>
        <taxon>Fungi</taxon>
        <taxon>Dikarya</taxon>
        <taxon>Ascomycota</taxon>
        <taxon>Pezizomycotina</taxon>
        <taxon>Leotiomycetes</taxon>
        <taxon>Helotiales</taxon>
        <taxon>Sclerotiniaceae</taxon>
        <taxon>Sclerotinia</taxon>
    </lineage>
</organism>
<dbReference type="OrthoDB" id="89349at2759"/>
<dbReference type="InterPro" id="IPR002594">
    <property type="entry name" value="GH12"/>
</dbReference>
<evidence type="ECO:0000256" key="2">
    <source>
        <dbReference type="RuleBase" id="RU361163"/>
    </source>
</evidence>
<proteinExistence type="inferred from homology"/>
<dbReference type="AlphaFoldDB" id="A0A1D9QM63"/>
<dbReference type="KEGG" id="ssl:SS1G_09500"/>
<dbReference type="Gene3D" id="2.60.120.180">
    <property type="match status" value="1"/>
</dbReference>
<dbReference type="SUPFAM" id="SSF49899">
    <property type="entry name" value="Concanavalin A-like lectins/glucanases"/>
    <property type="match status" value="1"/>
</dbReference>
<dbReference type="InterPro" id="IPR013320">
    <property type="entry name" value="ConA-like_dom_sf"/>
</dbReference>
<dbReference type="EMBL" id="CP017828">
    <property type="protein sequence ID" value="APA15683.1"/>
    <property type="molecule type" value="Genomic_DNA"/>
</dbReference>
<dbReference type="Proteomes" id="UP000177798">
    <property type="component" value="Chromosome 15"/>
</dbReference>
<dbReference type="GO" id="GO:0000272">
    <property type="term" value="P:polysaccharide catabolic process"/>
    <property type="evidence" value="ECO:0007669"/>
    <property type="project" value="UniProtKB-KW"/>
</dbReference>
<keyword evidence="2" id="KW-0326">Glycosidase</keyword>
<name>A0A1D9QM63_SCLS1</name>
<keyword evidence="2" id="KW-0624">Polysaccharide degradation</keyword>
<keyword evidence="2" id="KW-0378">Hydrolase</keyword>
<dbReference type="OMA" id="SFNNNAW"/>
<sequence length="338" mass="36997">MSFPHEHSTSSKLHFFHMFKSSSSIPFWGLWFFGCCCLLDFASAKTHQALNDKFGGALTDSKDYLYGSNKWGDDGSGSQNMTVLLADDNGASFNATWMWEKNIQYVHAYPNVGFESMQLPTQISNIETFHLSGSWSVFPVGQESASDMTTALNAIACKADIALDIFLDNNNVSSSNASSATHEIMIWQSVWGGVWPIGYYEPSTDAPEYTLSGVTYQLFSGFNQQGQKQAVFSWVPKIYQESIDAEIFELVEELVRLGNVTADMYIGLIQFGSETVHAAQPVELQMKDIQMSIGVSSSRTAAPKATSTSKKGGAERFAPQITNFAVPAALGLGAMLVV</sequence>
<accession>A0A1D9QM63</accession>
<evidence type="ECO:0000256" key="1">
    <source>
        <dbReference type="ARBA" id="ARBA00005519"/>
    </source>
</evidence>
<dbReference type="RefSeq" id="XP_001589778.1">
    <property type="nucleotide sequence ID" value="XM_001589728.1"/>
</dbReference>
<dbReference type="VEuPathDB" id="FungiDB:sscle_15g104530"/>
<reference evidence="4" key="1">
    <citation type="journal article" date="2017" name="Genome Biol. Evol.">
        <title>The complete genome sequence of the phytopathogenic fungus Sclerotinia sclerotiorum reveals insights into the genome architecture of broad host range pathogens.</title>
        <authorList>
            <person name="Derbyshire M."/>
            <person name="Denton-Giles M."/>
            <person name="Hegedus D."/>
            <person name="Seifbarghy S."/>
            <person name="Rollins J."/>
            <person name="van Kan J."/>
            <person name="Seidl M.F."/>
            <person name="Faino L."/>
            <person name="Mbengue M."/>
            <person name="Navaud O."/>
            <person name="Raffaele S."/>
            <person name="Hammond-Kosack K."/>
            <person name="Heard S."/>
            <person name="Oliver R."/>
        </authorList>
    </citation>
    <scope>NUCLEOTIDE SEQUENCE [LARGE SCALE GENOMIC DNA]</scope>
    <source>
        <strain evidence="4">ATCC 18683 / 1980 / Ss-1</strain>
    </source>
</reference>
<evidence type="ECO:0000313" key="4">
    <source>
        <dbReference type="Proteomes" id="UP000177798"/>
    </source>
</evidence>
<evidence type="ECO:0000313" key="3">
    <source>
        <dbReference type="EMBL" id="APA15683.1"/>
    </source>
</evidence>
<dbReference type="Pfam" id="PF01670">
    <property type="entry name" value="Glyco_hydro_12"/>
    <property type="match status" value="1"/>
</dbReference>
<evidence type="ECO:0008006" key="5">
    <source>
        <dbReference type="Google" id="ProtNLM"/>
    </source>
</evidence>
<gene>
    <name evidence="3" type="ORF">sscle_15g104530</name>
</gene>
<protein>
    <recommendedName>
        <fullName evidence="5">Glycoside hydrolase family 12 protein</fullName>
    </recommendedName>
</protein>
<dbReference type="PANTHER" id="PTHR34002:SF11">
    <property type="entry name" value="CONCANAVALIN A-LIKE LECTIN_GLUCANASE"/>
    <property type="match status" value="1"/>
</dbReference>
<dbReference type="PANTHER" id="PTHR34002">
    <property type="entry name" value="BLR1656 PROTEIN"/>
    <property type="match status" value="1"/>
</dbReference>
<comment type="similarity">
    <text evidence="1 2">Belongs to the glycosyl hydrolase 12 (cellulase H) family.</text>
</comment>